<dbReference type="Gene3D" id="2.40.10.120">
    <property type="match status" value="1"/>
</dbReference>
<evidence type="ECO:0000256" key="1">
    <source>
        <dbReference type="SAM" id="Phobius"/>
    </source>
</evidence>
<dbReference type="Gene3D" id="2.60.200.20">
    <property type="match status" value="2"/>
</dbReference>
<dbReference type="Pfam" id="PF00498">
    <property type="entry name" value="FHA"/>
    <property type="match status" value="2"/>
</dbReference>
<feature type="domain" description="FHA" evidence="3">
    <location>
        <begin position="483"/>
        <end position="533"/>
    </location>
</feature>
<dbReference type="RefSeq" id="WP_238747860.1">
    <property type="nucleotide sequence ID" value="NZ_JAKOOW010000026.1"/>
</dbReference>
<dbReference type="Proteomes" id="UP001298424">
    <property type="component" value="Unassembled WGS sequence"/>
</dbReference>
<evidence type="ECO:0000256" key="2">
    <source>
        <dbReference type="SAM" id="SignalP"/>
    </source>
</evidence>
<comment type="caution">
    <text evidence="4">The sequence shown here is derived from an EMBL/GenBank/DDBJ whole genome shotgun (WGS) entry which is preliminary data.</text>
</comment>
<dbReference type="InterPro" id="IPR009003">
    <property type="entry name" value="Peptidase_S1_PA"/>
</dbReference>
<evidence type="ECO:0000313" key="4">
    <source>
        <dbReference type="EMBL" id="MCG6504421.1"/>
    </source>
</evidence>
<keyword evidence="2" id="KW-0732">Signal</keyword>
<evidence type="ECO:0000313" key="5">
    <source>
        <dbReference type="Proteomes" id="UP001298424"/>
    </source>
</evidence>
<dbReference type="SUPFAM" id="SSF49879">
    <property type="entry name" value="SMAD/FHA domain"/>
    <property type="match status" value="2"/>
</dbReference>
<keyword evidence="1" id="KW-1133">Transmembrane helix</keyword>
<keyword evidence="1" id="KW-0472">Membrane</keyword>
<feature type="domain" description="FHA" evidence="3">
    <location>
        <begin position="378"/>
        <end position="427"/>
    </location>
</feature>
<name>A0ABS9NNQ2_9NEIS</name>
<feature type="signal peptide" evidence="2">
    <location>
        <begin position="1"/>
        <end position="21"/>
    </location>
</feature>
<gene>
    <name evidence="4" type="ORF">MB824_07920</name>
</gene>
<dbReference type="InterPro" id="IPR050923">
    <property type="entry name" value="Cell_Proc_Reg/RNA_Proc"/>
</dbReference>
<feature type="transmembrane region" description="Helical" evidence="1">
    <location>
        <begin position="301"/>
        <end position="321"/>
    </location>
</feature>
<keyword evidence="5" id="KW-1185">Reference proteome</keyword>
<accession>A0ABS9NNQ2</accession>
<evidence type="ECO:0000259" key="3">
    <source>
        <dbReference type="PROSITE" id="PS50006"/>
    </source>
</evidence>
<dbReference type="InterPro" id="IPR008984">
    <property type="entry name" value="SMAD_FHA_dom_sf"/>
</dbReference>
<feature type="chain" id="PRO_5045719712" evidence="2">
    <location>
        <begin position="22"/>
        <end position="560"/>
    </location>
</feature>
<dbReference type="InterPro" id="IPR000253">
    <property type="entry name" value="FHA_dom"/>
</dbReference>
<organism evidence="4 5">
    <name type="scientific">Kingella pumchi</name>
    <dbReference type="NCBI Taxonomy" id="2779506"/>
    <lineage>
        <taxon>Bacteria</taxon>
        <taxon>Pseudomonadati</taxon>
        <taxon>Pseudomonadota</taxon>
        <taxon>Betaproteobacteria</taxon>
        <taxon>Neisseriales</taxon>
        <taxon>Neisseriaceae</taxon>
        <taxon>Kingella</taxon>
    </lineage>
</organism>
<dbReference type="CDD" id="cd00060">
    <property type="entry name" value="FHA"/>
    <property type="match status" value="2"/>
</dbReference>
<dbReference type="PROSITE" id="PS50006">
    <property type="entry name" value="FHA_DOMAIN"/>
    <property type="match status" value="2"/>
</dbReference>
<sequence length="560" mass="59253">MKLWRTILLSLFFAAAPTAQANQPDVLKAAESVYRLWIGVPLPPQVAAQMVNQQMLSEINDKGYVRIMTPQQQLLTFFKQNGQLYLFAGHGSGYLVSNQGHIVTNDHVANADVGEMAQLGKPQVFLVRKIAPQLELMSTQPLVSDSAKDLSLLQVNGLTGKPLPLADGKFVQPTLPVFSIGFPGASDEITAGYGFGDPDAYIQPGIAEGSLKREFKNYGNRSYWEHHAPISGGNSGGPLVNRCGQVVGTNEGAHKQQINTVIAVSNSELVPMLKSHNVSFTQAAGECVDSATAGTRRQLTLLYTGMGLLVLLAAGGGVYLLRLKKQVKAGSHPPINSQLIRKIVGAQQAQAAAGGAGSITLTPLGGGTPIVLRAGRAQILGRSAQADIVIDKAQISGRHVRLLFDGRSVQAEDLGSTNGTYSNGSKISRTVLNAGDVLQLTADPAVARFSVGSPASDGLGGDWVLAPLSAGLPNIVLSAGRSVTVGRSPDNDVVINRQQISGRHCRISADAAGNITIEDCRSTNGTFVDDLAKRIDRAALRSGQTVYLANRDIAYRLTQS</sequence>
<dbReference type="EMBL" id="JAKOOW010000026">
    <property type="protein sequence ID" value="MCG6504421.1"/>
    <property type="molecule type" value="Genomic_DNA"/>
</dbReference>
<dbReference type="SUPFAM" id="SSF50494">
    <property type="entry name" value="Trypsin-like serine proteases"/>
    <property type="match status" value="1"/>
</dbReference>
<reference evidence="4 5" key="1">
    <citation type="submission" date="2022-02" db="EMBL/GenBank/DDBJ databases">
        <title>Genome sequence data of Kingella unionensis sp. nov. strain CICC 24913 (CCUG 75125).</title>
        <authorList>
            <person name="Xiao M."/>
        </authorList>
    </citation>
    <scope>NUCLEOTIDE SEQUENCE [LARGE SCALE GENOMIC DNA]</scope>
    <source>
        <strain evidence="4 5">CICC 24913</strain>
    </source>
</reference>
<proteinExistence type="predicted"/>
<dbReference type="PANTHER" id="PTHR23308">
    <property type="entry name" value="NUCLEAR INHIBITOR OF PROTEIN PHOSPHATASE-1"/>
    <property type="match status" value="1"/>
</dbReference>
<dbReference type="SMART" id="SM00240">
    <property type="entry name" value="FHA"/>
    <property type="match status" value="2"/>
</dbReference>
<dbReference type="Pfam" id="PF13365">
    <property type="entry name" value="Trypsin_2"/>
    <property type="match status" value="1"/>
</dbReference>
<keyword evidence="1" id="KW-0812">Transmembrane</keyword>
<protein>
    <submittedName>
        <fullName evidence="4">FHA domain-containing protein</fullName>
    </submittedName>
</protein>